<reference evidence="4 5" key="1">
    <citation type="submission" date="2020-08" db="EMBL/GenBank/DDBJ databases">
        <title>Sequencing the genomes of 1000 actinobacteria strains.</title>
        <authorList>
            <person name="Klenk H.-P."/>
        </authorList>
    </citation>
    <scope>NUCLEOTIDE SEQUENCE [LARGE SCALE GENOMIC DNA]</scope>
    <source>
        <strain evidence="4 5">DSM 45790</strain>
    </source>
</reference>
<dbReference type="SUPFAM" id="SSF53850">
    <property type="entry name" value="Periplasmic binding protein-like II"/>
    <property type="match status" value="1"/>
</dbReference>
<evidence type="ECO:0000313" key="4">
    <source>
        <dbReference type="EMBL" id="MBB5626085.1"/>
    </source>
</evidence>
<keyword evidence="1 2" id="KW-0732">Signal</keyword>
<accession>A0A7W8Z2K4</accession>
<organism evidence="4 5">
    <name type="scientific">Sphaerisporangium krabiense</name>
    <dbReference type="NCBI Taxonomy" id="763782"/>
    <lineage>
        <taxon>Bacteria</taxon>
        <taxon>Bacillati</taxon>
        <taxon>Actinomycetota</taxon>
        <taxon>Actinomycetes</taxon>
        <taxon>Streptosporangiales</taxon>
        <taxon>Streptosporangiaceae</taxon>
        <taxon>Sphaerisporangium</taxon>
    </lineage>
</organism>
<comment type="caution">
    <text evidence="4">The sequence shown here is derived from an EMBL/GenBank/DDBJ whole genome shotgun (WGS) entry which is preliminary data.</text>
</comment>
<dbReference type="Gene3D" id="3.40.190.10">
    <property type="entry name" value="Periplasmic binding protein-like II"/>
    <property type="match status" value="2"/>
</dbReference>
<dbReference type="EMBL" id="JACHBR010000001">
    <property type="protein sequence ID" value="MBB5626085.1"/>
    <property type="molecule type" value="Genomic_DNA"/>
</dbReference>
<keyword evidence="5" id="KW-1185">Reference proteome</keyword>
<dbReference type="SMART" id="SM00062">
    <property type="entry name" value="PBPb"/>
    <property type="match status" value="1"/>
</dbReference>
<protein>
    <submittedName>
        <fullName evidence="4">ABC-type amino acid transport substrate-binding protein</fullName>
    </submittedName>
</protein>
<evidence type="ECO:0000259" key="3">
    <source>
        <dbReference type="SMART" id="SM00062"/>
    </source>
</evidence>
<evidence type="ECO:0000256" key="2">
    <source>
        <dbReference type="SAM" id="SignalP"/>
    </source>
</evidence>
<proteinExistence type="predicted"/>
<sequence length="316" mass="33474">MRTSRTRRGAVLVMAMVAASITSACAVGVESTSGTAGAPKTADRAGAPRTTGFPTAVTAACQADASPTIAEIRKRGELRWGIGVSPPFGFKQPDGSWGGVEADNAQELAAILGVRPVIQDYDYSLMTVALQSKKADIVGAQLFITPERAKAMDFSTPYYLSGQLFYVRADSGFQSIDDMNKAGVRFVYGTGGGQGALAEKYIPKAGVSDAPLRGQLLLYEFLASGQADVSMVEAAPMAVLLKKYRSPALAAIGLKGRVTGDKAQKDEIIDPFKVAFGLGKTDPGWRTCVNAWVEDATTSGRMDQRIDYWLAQNIAG</sequence>
<dbReference type="Proteomes" id="UP000588112">
    <property type="component" value="Unassembled WGS sequence"/>
</dbReference>
<dbReference type="PANTHER" id="PTHR35936:SF19">
    <property type="entry name" value="AMINO-ACID-BINDING PROTEIN YXEM-RELATED"/>
    <property type="match status" value="1"/>
</dbReference>
<dbReference type="PROSITE" id="PS51257">
    <property type="entry name" value="PROKAR_LIPOPROTEIN"/>
    <property type="match status" value="1"/>
</dbReference>
<dbReference type="RefSeq" id="WP_184609787.1">
    <property type="nucleotide sequence ID" value="NZ_BOOS01000037.1"/>
</dbReference>
<feature type="signal peptide" evidence="2">
    <location>
        <begin position="1"/>
        <end position="26"/>
    </location>
</feature>
<dbReference type="Pfam" id="PF00497">
    <property type="entry name" value="SBP_bac_3"/>
    <property type="match status" value="1"/>
</dbReference>
<gene>
    <name evidence="4" type="ORF">BJ981_001784</name>
</gene>
<dbReference type="InterPro" id="IPR001638">
    <property type="entry name" value="Solute-binding_3/MltF_N"/>
</dbReference>
<feature type="chain" id="PRO_5030769664" evidence="2">
    <location>
        <begin position="27"/>
        <end position="316"/>
    </location>
</feature>
<dbReference type="AlphaFoldDB" id="A0A7W8Z2K4"/>
<dbReference type="PANTHER" id="PTHR35936">
    <property type="entry name" value="MEMBRANE-BOUND LYTIC MUREIN TRANSGLYCOSYLASE F"/>
    <property type="match status" value="1"/>
</dbReference>
<evidence type="ECO:0000256" key="1">
    <source>
        <dbReference type="ARBA" id="ARBA00022729"/>
    </source>
</evidence>
<dbReference type="CDD" id="cd13530">
    <property type="entry name" value="PBP2_peptides_like"/>
    <property type="match status" value="1"/>
</dbReference>
<name>A0A7W8Z2K4_9ACTN</name>
<feature type="domain" description="Solute-binding protein family 3/N-terminal" evidence="3">
    <location>
        <begin position="77"/>
        <end position="313"/>
    </location>
</feature>
<evidence type="ECO:0000313" key="5">
    <source>
        <dbReference type="Proteomes" id="UP000588112"/>
    </source>
</evidence>